<dbReference type="Pfam" id="PF14602">
    <property type="entry name" value="Hexapep_2"/>
    <property type="match status" value="1"/>
</dbReference>
<dbReference type="SUPFAM" id="SSF51161">
    <property type="entry name" value="Trimeric LpxA-like enzymes"/>
    <property type="match status" value="1"/>
</dbReference>
<dbReference type="InterPro" id="IPR001451">
    <property type="entry name" value="Hexapep"/>
</dbReference>
<evidence type="ECO:0000256" key="1">
    <source>
        <dbReference type="ARBA" id="ARBA00007274"/>
    </source>
</evidence>
<dbReference type="CDD" id="cd04647">
    <property type="entry name" value="LbH_MAT_like"/>
    <property type="match status" value="1"/>
</dbReference>
<evidence type="ECO:0000256" key="2">
    <source>
        <dbReference type="ARBA" id="ARBA00022679"/>
    </source>
</evidence>
<dbReference type="InterPro" id="IPR011004">
    <property type="entry name" value="Trimer_LpxA-like_sf"/>
</dbReference>
<protein>
    <submittedName>
        <fullName evidence="3">Acyltransferase</fullName>
    </submittedName>
</protein>
<keyword evidence="2" id="KW-0808">Transferase</keyword>
<dbReference type="Proteomes" id="UP001597012">
    <property type="component" value="Unassembled WGS sequence"/>
</dbReference>
<reference evidence="4" key="1">
    <citation type="journal article" date="2019" name="Int. J. Syst. Evol. Microbiol.">
        <title>The Global Catalogue of Microorganisms (GCM) 10K type strain sequencing project: providing services to taxonomists for standard genome sequencing and annotation.</title>
        <authorList>
            <consortium name="The Broad Institute Genomics Platform"/>
            <consortium name="The Broad Institute Genome Sequencing Center for Infectious Disease"/>
            <person name="Wu L."/>
            <person name="Ma J."/>
        </authorList>
    </citation>
    <scope>NUCLEOTIDE SEQUENCE [LARGE SCALE GENOMIC DNA]</scope>
    <source>
        <strain evidence="4">CCUG 61948</strain>
    </source>
</reference>
<dbReference type="GO" id="GO:0016746">
    <property type="term" value="F:acyltransferase activity"/>
    <property type="evidence" value="ECO:0007669"/>
    <property type="project" value="UniProtKB-KW"/>
</dbReference>
<sequence>MGLIAKIKSNPRLKQLALNAIAPKRNPRPRLWVRWFLNPLKHKKGKGATIRRNSRIDVFPWKRFEVGNLTTIESFCTVNNGSGDVLLGDRVRVGIGSVVIGPVTMGNGSGLGQHVFVSGFNHGFSDGSKNSSEQALDIRPTVIEEEAHIGANSVVLAGVIIGRNCQVGAGSVVTKDIPPYSVAVGNPARVIKQFNHHTGVWESVTKKEVFTA</sequence>
<dbReference type="PANTHER" id="PTHR23416:SF23">
    <property type="entry name" value="ACETYLTRANSFERASE C18B11.09C-RELATED"/>
    <property type="match status" value="1"/>
</dbReference>
<dbReference type="Gene3D" id="2.160.10.10">
    <property type="entry name" value="Hexapeptide repeat proteins"/>
    <property type="match status" value="1"/>
</dbReference>
<organism evidence="3 4">
    <name type="scientific">Maribacter chungangensis</name>
    <dbReference type="NCBI Taxonomy" id="1069117"/>
    <lineage>
        <taxon>Bacteria</taxon>
        <taxon>Pseudomonadati</taxon>
        <taxon>Bacteroidota</taxon>
        <taxon>Flavobacteriia</taxon>
        <taxon>Flavobacteriales</taxon>
        <taxon>Flavobacteriaceae</taxon>
        <taxon>Maribacter</taxon>
    </lineage>
</organism>
<keyword evidence="4" id="KW-1185">Reference proteome</keyword>
<name>A0ABW3B627_9FLAO</name>
<dbReference type="RefSeq" id="WP_379935036.1">
    <property type="nucleotide sequence ID" value="NZ_JBHTHY010000011.1"/>
</dbReference>
<evidence type="ECO:0000313" key="4">
    <source>
        <dbReference type="Proteomes" id="UP001597012"/>
    </source>
</evidence>
<accession>A0ABW3B627</accession>
<comment type="similarity">
    <text evidence="1">Belongs to the transferase hexapeptide repeat family.</text>
</comment>
<gene>
    <name evidence="3" type="ORF">ACFQZJ_12740</name>
</gene>
<dbReference type="InterPro" id="IPR051159">
    <property type="entry name" value="Hexapeptide_acetyltransf"/>
</dbReference>
<dbReference type="EMBL" id="JBHTHY010000011">
    <property type="protein sequence ID" value="MFD0798331.1"/>
    <property type="molecule type" value="Genomic_DNA"/>
</dbReference>
<proteinExistence type="inferred from homology"/>
<dbReference type="PANTHER" id="PTHR23416">
    <property type="entry name" value="SIALIC ACID SYNTHASE-RELATED"/>
    <property type="match status" value="1"/>
</dbReference>
<comment type="caution">
    <text evidence="3">The sequence shown here is derived from an EMBL/GenBank/DDBJ whole genome shotgun (WGS) entry which is preliminary data.</text>
</comment>
<keyword evidence="3" id="KW-0012">Acyltransferase</keyword>
<evidence type="ECO:0000313" key="3">
    <source>
        <dbReference type="EMBL" id="MFD0798331.1"/>
    </source>
</evidence>